<proteinExistence type="predicted"/>
<evidence type="ECO:0000313" key="8">
    <source>
        <dbReference type="EMBL" id="CAD9629268.1"/>
    </source>
</evidence>
<protein>
    <recommendedName>
        <fullName evidence="7">Protein kinase domain-containing protein</fullName>
    </recommendedName>
</protein>
<reference evidence="8" key="1">
    <citation type="submission" date="2021-01" db="EMBL/GenBank/DDBJ databases">
        <authorList>
            <person name="Corre E."/>
            <person name="Pelletier E."/>
            <person name="Niang G."/>
            <person name="Scheremetjew M."/>
            <person name="Finn R."/>
            <person name="Kale V."/>
            <person name="Holt S."/>
            <person name="Cochrane G."/>
            <person name="Meng A."/>
            <person name="Brown T."/>
            <person name="Cohen L."/>
        </authorList>
    </citation>
    <scope>NUCLEOTIDE SEQUENCE</scope>
    <source>
        <strain evidence="8">SM1012Den-03</strain>
    </source>
</reference>
<dbReference type="GO" id="GO:0005634">
    <property type="term" value="C:nucleus"/>
    <property type="evidence" value="ECO:0007669"/>
    <property type="project" value="TreeGrafter"/>
</dbReference>
<dbReference type="InterPro" id="IPR008266">
    <property type="entry name" value="Tyr_kinase_AS"/>
</dbReference>
<dbReference type="Gene3D" id="1.10.510.10">
    <property type="entry name" value="Transferase(Phosphotransferase) domain 1"/>
    <property type="match status" value="1"/>
</dbReference>
<evidence type="ECO:0000256" key="6">
    <source>
        <dbReference type="SAM" id="SignalP"/>
    </source>
</evidence>
<keyword evidence="1" id="KW-0723">Serine/threonine-protein kinase</keyword>
<dbReference type="GO" id="GO:0004674">
    <property type="term" value="F:protein serine/threonine kinase activity"/>
    <property type="evidence" value="ECO:0007669"/>
    <property type="project" value="UniProtKB-KW"/>
</dbReference>
<dbReference type="PROSITE" id="PS00109">
    <property type="entry name" value="PROTEIN_KINASE_TYR"/>
    <property type="match status" value="1"/>
</dbReference>
<evidence type="ECO:0000259" key="7">
    <source>
        <dbReference type="PROSITE" id="PS50011"/>
    </source>
</evidence>
<evidence type="ECO:0000256" key="4">
    <source>
        <dbReference type="ARBA" id="ARBA00022777"/>
    </source>
</evidence>
<feature type="chain" id="PRO_5031479244" description="Protein kinase domain-containing protein" evidence="6">
    <location>
        <begin position="20"/>
        <end position="557"/>
    </location>
</feature>
<keyword evidence="6" id="KW-0732">Signal</keyword>
<evidence type="ECO:0000256" key="5">
    <source>
        <dbReference type="ARBA" id="ARBA00022840"/>
    </source>
</evidence>
<keyword evidence="3" id="KW-0547">Nucleotide-binding</keyword>
<evidence type="ECO:0000256" key="3">
    <source>
        <dbReference type="ARBA" id="ARBA00022741"/>
    </source>
</evidence>
<keyword evidence="2" id="KW-0808">Transferase</keyword>
<dbReference type="EMBL" id="HBGZ01031219">
    <property type="protein sequence ID" value="CAD9629268.1"/>
    <property type="molecule type" value="Transcribed_RNA"/>
</dbReference>
<dbReference type="AlphaFoldDB" id="A0A7S2MA91"/>
<evidence type="ECO:0000256" key="2">
    <source>
        <dbReference type="ARBA" id="ARBA00022679"/>
    </source>
</evidence>
<dbReference type="PROSITE" id="PS50011">
    <property type="entry name" value="PROTEIN_KINASE_DOM"/>
    <property type="match status" value="1"/>
</dbReference>
<evidence type="ECO:0000256" key="1">
    <source>
        <dbReference type="ARBA" id="ARBA00022527"/>
    </source>
</evidence>
<gene>
    <name evidence="8" type="ORF">SMAR0320_LOCUS22244</name>
</gene>
<dbReference type="InterPro" id="IPR011009">
    <property type="entry name" value="Kinase-like_dom_sf"/>
</dbReference>
<organism evidence="8">
    <name type="scientific">Skeletonema marinoi</name>
    <dbReference type="NCBI Taxonomy" id="267567"/>
    <lineage>
        <taxon>Eukaryota</taxon>
        <taxon>Sar</taxon>
        <taxon>Stramenopiles</taxon>
        <taxon>Ochrophyta</taxon>
        <taxon>Bacillariophyta</taxon>
        <taxon>Coscinodiscophyceae</taxon>
        <taxon>Thalassiosirophycidae</taxon>
        <taxon>Thalassiosirales</taxon>
        <taxon>Skeletonemataceae</taxon>
        <taxon>Skeletonema</taxon>
        <taxon>Skeletonema marinoi-dohrnii complex</taxon>
    </lineage>
</organism>
<dbReference type="InterPro" id="IPR000719">
    <property type="entry name" value="Prot_kinase_dom"/>
</dbReference>
<accession>A0A7S2MA91</accession>
<dbReference type="PANTHER" id="PTHR24345:SF91">
    <property type="entry name" value="SERINE_THREONINE-PROTEIN KINASE PLK4"/>
    <property type="match status" value="1"/>
</dbReference>
<keyword evidence="4" id="KW-0418">Kinase</keyword>
<keyword evidence="5" id="KW-0067">ATP-binding</keyword>
<dbReference type="PANTHER" id="PTHR24345">
    <property type="entry name" value="SERINE/THREONINE-PROTEIN KINASE PLK"/>
    <property type="match status" value="1"/>
</dbReference>
<feature type="domain" description="Protein kinase" evidence="7">
    <location>
        <begin position="222"/>
        <end position="548"/>
    </location>
</feature>
<dbReference type="GO" id="GO:0005524">
    <property type="term" value="F:ATP binding"/>
    <property type="evidence" value="ECO:0007669"/>
    <property type="project" value="UniProtKB-KW"/>
</dbReference>
<dbReference type="Pfam" id="PF00069">
    <property type="entry name" value="Pkinase"/>
    <property type="match status" value="1"/>
</dbReference>
<name>A0A7S2MA91_9STRA</name>
<feature type="signal peptide" evidence="6">
    <location>
        <begin position="1"/>
        <end position="19"/>
    </location>
</feature>
<dbReference type="SUPFAM" id="SSF56112">
    <property type="entry name" value="Protein kinase-like (PK-like)"/>
    <property type="match status" value="1"/>
</dbReference>
<sequence length="557" mass="63596">MTSLLSISTILFYLPVGCAFIPPPPRLSGSTRKTGVSYLPNDDEMEYWQRHHYWEEEARSREYLQVQEYSDESPVGWNDLEFDLLTDMERQFVEFDQLNQNINEPMSPPPLSQRPPLLRRPGPGLVNRPIPIQMLRTNSDYPGREVPGPQWSYLAKEPLPFEDAQFTPSQRITSTILIPCSKNSNDESYQPHVVLDDGRKFIVETIIDDVIVQQDRHVQRAYWLQSQISTAIHGQVRAGTILRKLEEPIEVKIPSLSDNDNEEGSWTLIEWEATNEHVAVKQMDWGHILNEGQELAEDPIKEVACMEYMKKWMMATLPSTATNSGSDDDRTIDASTWSHILVALDILSDDQYLYTVMPYCEGGRLLDRIEGKNRFAEPEARYWMHQILEGLACLKEAGVSHKDLSPENLLVKDGNVYIIDMGMSLRIPFVNDRTNERSLIAPQGVCGKWYYLSPEVCVNEQPFDGPTVDLWAAGVILFMMLTGEPPWEEPKMTDANFRNIAAGGNLMQILTARRAGLSLDAMDLLQKMLYMDPADRLSLEQVISHPWFSCVDKIPFV</sequence>